<keyword evidence="1" id="KW-0812">Transmembrane</keyword>
<sequence length="105" mass="11222">MSRRVGLFATVSISLVFFVAVFLFATGVFVPWANSCGQSLMVTPADNVSEDAAVVPYDSLAPEEQALFDDALSESHAGFDGRSWSVGNGYVEKDNTTYSTGILVC</sequence>
<keyword evidence="4" id="KW-1185">Reference proteome</keyword>
<evidence type="ECO:0000313" key="3">
    <source>
        <dbReference type="EMBL" id="UVE50975.1"/>
    </source>
</evidence>
<proteinExistence type="predicted"/>
<evidence type="ECO:0000256" key="1">
    <source>
        <dbReference type="SAM" id="Phobius"/>
    </source>
</evidence>
<protein>
    <recommendedName>
        <fullName evidence="2">DUF7979 domain-containing protein</fullName>
    </recommendedName>
</protein>
<keyword evidence="1" id="KW-0472">Membrane</keyword>
<feature type="domain" description="DUF7979" evidence="2">
    <location>
        <begin position="42"/>
        <end position="99"/>
    </location>
</feature>
<dbReference type="InterPro" id="IPR058285">
    <property type="entry name" value="DUF7979"/>
</dbReference>
<name>A0ABY5RIJ8_HALLR</name>
<dbReference type="GeneID" id="74527940"/>
<reference evidence="3" key="1">
    <citation type="submission" date="2021-07" db="EMBL/GenBank/DDBJ databases">
        <title>Studies on halocins as antimicrobial molecules from haloarchaea.</title>
        <authorList>
            <person name="Kumar S."/>
            <person name="Khare S.K."/>
        </authorList>
    </citation>
    <scope>NUCLEOTIDE SEQUENCE</scope>
    <source>
        <strain evidence="3">NCIM 5678</strain>
    </source>
</reference>
<accession>A0ABY5RIJ8</accession>
<gene>
    <name evidence="3" type="ORF">KU306_03545</name>
</gene>
<dbReference type="Proteomes" id="UP001058330">
    <property type="component" value="Chromosome"/>
</dbReference>
<feature type="transmembrane region" description="Helical" evidence="1">
    <location>
        <begin position="7"/>
        <end position="32"/>
    </location>
</feature>
<dbReference type="EMBL" id="CP078063">
    <property type="protein sequence ID" value="UVE50975.1"/>
    <property type="molecule type" value="Genomic_DNA"/>
</dbReference>
<evidence type="ECO:0000259" key="2">
    <source>
        <dbReference type="Pfam" id="PF25934"/>
    </source>
</evidence>
<dbReference type="Pfam" id="PF25934">
    <property type="entry name" value="DUF7979"/>
    <property type="match status" value="1"/>
</dbReference>
<keyword evidence="1" id="KW-1133">Transmembrane helix</keyword>
<dbReference type="RefSeq" id="WP_258302898.1">
    <property type="nucleotide sequence ID" value="NZ_CP078063.1"/>
</dbReference>
<organism evidence="3 4">
    <name type="scientific">Haloferax larsenii</name>
    <dbReference type="NCBI Taxonomy" id="302484"/>
    <lineage>
        <taxon>Archaea</taxon>
        <taxon>Methanobacteriati</taxon>
        <taxon>Methanobacteriota</taxon>
        <taxon>Stenosarchaea group</taxon>
        <taxon>Halobacteria</taxon>
        <taxon>Halobacteriales</taxon>
        <taxon>Haloferacaceae</taxon>
        <taxon>Haloferax</taxon>
    </lineage>
</organism>
<evidence type="ECO:0000313" key="4">
    <source>
        <dbReference type="Proteomes" id="UP001058330"/>
    </source>
</evidence>